<protein>
    <submittedName>
        <fullName evidence="1">Uncharacterized protein</fullName>
    </submittedName>
</protein>
<dbReference type="RefSeq" id="WP_021825293.1">
    <property type="nucleotide sequence ID" value="NZ_AWGW01000015.1"/>
</dbReference>
<proteinExistence type="predicted"/>
<reference evidence="1 2" key="1">
    <citation type="submission" date="2013-08" db="EMBL/GenBank/DDBJ databases">
        <authorList>
            <person name="Durkin A.S."/>
            <person name="Haft D.R."/>
            <person name="McCorrison J."/>
            <person name="Torralba M."/>
            <person name="Gillis M."/>
            <person name="Haft D.H."/>
            <person name="Methe B."/>
            <person name="Sutton G."/>
            <person name="Nelson K.E."/>
        </authorList>
    </citation>
    <scope>NUCLEOTIDE SEQUENCE [LARGE SCALE GENOMIC DNA]</scope>
    <source>
        <strain evidence="1 2">F0493</strain>
    </source>
</reference>
<dbReference type="EMBL" id="AWGW01000015">
    <property type="protein sequence ID" value="ERK01118.1"/>
    <property type="molecule type" value="Genomic_DNA"/>
</dbReference>
<dbReference type="PATRIC" id="fig|1395125.3.peg.1168"/>
<sequence>MEKGTKRVYTPPISLIIPVCTEYLLQKTSVTHAYSQSSEEEWGNEEVIADEEFDIY</sequence>
<name>U2L9F9_9BACT</name>
<gene>
    <name evidence="1" type="ORF">HMPREF9145_2355</name>
</gene>
<evidence type="ECO:0000313" key="2">
    <source>
        <dbReference type="Proteomes" id="UP000017023"/>
    </source>
</evidence>
<comment type="caution">
    <text evidence="1">The sequence shown here is derived from an EMBL/GenBank/DDBJ whole genome shotgun (WGS) entry which is preliminary data.</text>
</comment>
<dbReference type="Proteomes" id="UP000017023">
    <property type="component" value="Unassembled WGS sequence"/>
</dbReference>
<accession>U2L9F9</accession>
<evidence type="ECO:0000313" key="1">
    <source>
        <dbReference type="EMBL" id="ERK01118.1"/>
    </source>
</evidence>
<dbReference type="GeneID" id="78499216"/>
<dbReference type="AlphaFoldDB" id="U2L9F9"/>
<organism evidence="1 2">
    <name type="scientific">Segatella salivae F0493</name>
    <dbReference type="NCBI Taxonomy" id="1395125"/>
    <lineage>
        <taxon>Bacteria</taxon>
        <taxon>Pseudomonadati</taxon>
        <taxon>Bacteroidota</taxon>
        <taxon>Bacteroidia</taxon>
        <taxon>Bacteroidales</taxon>
        <taxon>Prevotellaceae</taxon>
        <taxon>Segatella</taxon>
    </lineage>
</organism>